<reference evidence="1" key="1">
    <citation type="submission" date="2022-08" db="EMBL/GenBank/DDBJ databases">
        <authorList>
            <person name="Kallberg Y."/>
            <person name="Tangrot J."/>
            <person name="Rosling A."/>
        </authorList>
    </citation>
    <scope>NUCLEOTIDE SEQUENCE</scope>
    <source>
        <strain evidence="1">Wild A</strain>
    </source>
</reference>
<evidence type="ECO:0000313" key="1">
    <source>
        <dbReference type="EMBL" id="CAI2170972.1"/>
    </source>
</evidence>
<gene>
    <name evidence="1" type="ORF">FWILDA_LOCUS4849</name>
</gene>
<organism evidence="1 2">
    <name type="scientific">Funneliformis geosporum</name>
    <dbReference type="NCBI Taxonomy" id="1117311"/>
    <lineage>
        <taxon>Eukaryota</taxon>
        <taxon>Fungi</taxon>
        <taxon>Fungi incertae sedis</taxon>
        <taxon>Mucoromycota</taxon>
        <taxon>Glomeromycotina</taxon>
        <taxon>Glomeromycetes</taxon>
        <taxon>Glomerales</taxon>
        <taxon>Glomeraceae</taxon>
        <taxon>Funneliformis</taxon>
    </lineage>
</organism>
<dbReference type="Proteomes" id="UP001153678">
    <property type="component" value="Unassembled WGS sequence"/>
</dbReference>
<comment type="caution">
    <text evidence="1">The sequence shown here is derived from an EMBL/GenBank/DDBJ whole genome shotgun (WGS) entry which is preliminary data.</text>
</comment>
<keyword evidence="2" id="KW-1185">Reference proteome</keyword>
<sequence>MSFHTVNSQKNKLSGQEINSTQAAFKNIPSQNSIGKLDSEINSEVDCGNNRHCQAGQQCASNNTCIPLGAKDCGNSTYCDADRQCAFNNRCIPVGTNDCGTFYCNAGLQCAFNNACIPVSAIDCGTYYCDAGKLCASGDSCMLLVNSLVVFIYNVKLNNNVPLLKCIPSVGTSRVKSTVELEYTGQQCASENRCIPAGAVDCGTHFCDAGHQCASIKRCIPPGAVDCLTHFCAANQQCASNATCIPAGGVDCGTHNCRPGEHCGPEDSCIPPGKN</sequence>
<dbReference type="OrthoDB" id="5284760at2759"/>
<dbReference type="AlphaFoldDB" id="A0A9W4WLS2"/>
<name>A0A9W4WLS2_9GLOM</name>
<evidence type="ECO:0000313" key="2">
    <source>
        <dbReference type="Proteomes" id="UP001153678"/>
    </source>
</evidence>
<protein>
    <submittedName>
        <fullName evidence="1">6675_t:CDS:1</fullName>
    </submittedName>
</protein>
<accession>A0A9W4WLS2</accession>
<proteinExistence type="predicted"/>
<dbReference type="EMBL" id="CAMKVN010000763">
    <property type="protein sequence ID" value="CAI2170972.1"/>
    <property type="molecule type" value="Genomic_DNA"/>
</dbReference>